<accession>A0A6C0R208</accession>
<keyword evidence="8 16" id="KW-1278">Translocase</keyword>
<evidence type="ECO:0000256" key="4">
    <source>
        <dbReference type="ARBA" id="ARBA00016612"/>
    </source>
</evidence>
<dbReference type="GO" id="GO:0008137">
    <property type="term" value="F:NADH dehydrogenase (ubiquinone) activity"/>
    <property type="evidence" value="ECO:0007669"/>
    <property type="project" value="UniProtKB-EC"/>
</dbReference>
<evidence type="ECO:0000313" key="17">
    <source>
        <dbReference type="EMBL" id="QHZ87486.1"/>
    </source>
</evidence>
<dbReference type="InterPro" id="IPR001133">
    <property type="entry name" value="NADH_UbQ_OxRdtase_chain4L/K"/>
</dbReference>
<reference evidence="17" key="1">
    <citation type="journal article" date="2019" name="Sci. Rep.">
        <title>The mitochondrial genomes of palaeopteran insects and insights into the early insect relationships.</title>
        <authorList>
            <person name="Song N."/>
            <person name="Li X."/>
            <person name="Yin X."/>
            <person name="Li X."/>
            <person name="Yin J."/>
            <person name="Pan P."/>
        </authorList>
    </citation>
    <scope>NUCLEOTIDE SEQUENCE</scope>
</reference>
<evidence type="ECO:0000256" key="12">
    <source>
        <dbReference type="ARBA" id="ARBA00023075"/>
    </source>
</evidence>
<dbReference type="EC" id="7.1.1.2" evidence="3 16"/>
<dbReference type="PANTHER" id="PTHR11434:SF0">
    <property type="entry name" value="NADH-UBIQUINONE OXIDOREDUCTASE CHAIN 4L"/>
    <property type="match status" value="1"/>
</dbReference>
<sequence length="97" mass="11404">MLMFYGVTFSFFFFSGLFSFVVKRKHLLSTLLSLEFLVLSLYFYMFYMLICNFYDLSFLMYFLTFSVCEGALGLSILVSMIRSHGVDYFGVFNLLQC</sequence>
<evidence type="ECO:0000256" key="7">
    <source>
        <dbReference type="ARBA" id="ARBA00022692"/>
    </source>
</evidence>
<evidence type="ECO:0000256" key="10">
    <source>
        <dbReference type="ARBA" id="ARBA00022989"/>
    </source>
</evidence>
<dbReference type="GO" id="GO:0030964">
    <property type="term" value="C:NADH dehydrogenase complex"/>
    <property type="evidence" value="ECO:0007669"/>
    <property type="project" value="TreeGrafter"/>
</dbReference>
<comment type="subcellular location">
    <subcellularLocation>
        <location evidence="16">Mitochondrion inner membrane</location>
        <topology evidence="16">Multi-pass membrane protein</topology>
    </subcellularLocation>
    <subcellularLocation>
        <location evidence="1">Mitochondrion membrane</location>
        <topology evidence="1">Multi-pass membrane protein</topology>
    </subcellularLocation>
</comment>
<evidence type="ECO:0000256" key="13">
    <source>
        <dbReference type="ARBA" id="ARBA00023128"/>
    </source>
</evidence>
<evidence type="ECO:0000256" key="16">
    <source>
        <dbReference type="RuleBase" id="RU004419"/>
    </source>
</evidence>
<dbReference type="InterPro" id="IPR039428">
    <property type="entry name" value="NUOK/Mnh_C1-like"/>
</dbReference>
<evidence type="ECO:0000256" key="9">
    <source>
        <dbReference type="ARBA" id="ARBA00022982"/>
    </source>
</evidence>
<comment type="catalytic activity">
    <reaction evidence="15 16">
        <text>a ubiquinone + NADH + 5 H(+)(in) = a ubiquinol + NAD(+) + 4 H(+)(out)</text>
        <dbReference type="Rhea" id="RHEA:29091"/>
        <dbReference type="Rhea" id="RHEA-COMP:9565"/>
        <dbReference type="Rhea" id="RHEA-COMP:9566"/>
        <dbReference type="ChEBI" id="CHEBI:15378"/>
        <dbReference type="ChEBI" id="CHEBI:16389"/>
        <dbReference type="ChEBI" id="CHEBI:17976"/>
        <dbReference type="ChEBI" id="CHEBI:57540"/>
        <dbReference type="ChEBI" id="CHEBI:57945"/>
        <dbReference type="EC" id="7.1.1.2"/>
    </reaction>
</comment>
<keyword evidence="7 16" id="KW-0812">Transmembrane</keyword>
<name>A0A6C0R208_9ODON</name>
<keyword evidence="10 16" id="KW-1133">Transmembrane helix</keyword>
<comment type="function">
    <text evidence="16">Core subunit of the mitochondrial membrane respiratory chain NADH dehydrogenase (Complex I) which catalyzes electron transfer from NADH through the respiratory chain, using ubiquinone as an electron acceptor.</text>
</comment>
<evidence type="ECO:0000256" key="2">
    <source>
        <dbReference type="ARBA" id="ARBA00010519"/>
    </source>
</evidence>
<evidence type="ECO:0000256" key="14">
    <source>
        <dbReference type="ARBA" id="ARBA00023136"/>
    </source>
</evidence>
<keyword evidence="6 16" id="KW-0679">Respiratory chain</keyword>
<evidence type="ECO:0000256" key="8">
    <source>
        <dbReference type="ARBA" id="ARBA00022967"/>
    </source>
</evidence>
<keyword evidence="14 16" id="KW-0472">Membrane</keyword>
<dbReference type="GO" id="GO:0005743">
    <property type="term" value="C:mitochondrial inner membrane"/>
    <property type="evidence" value="ECO:0007669"/>
    <property type="project" value="UniProtKB-SubCell"/>
</dbReference>
<comment type="similarity">
    <text evidence="2 16">Belongs to the complex I subunit 4L family.</text>
</comment>
<keyword evidence="11 16" id="KW-0520">NAD</keyword>
<dbReference type="EMBL" id="MK951666">
    <property type="protein sequence ID" value="QHZ87486.1"/>
    <property type="molecule type" value="Genomic_DNA"/>
</dbReference>
<dbReference type="PANTHER" id="PTHR11434">
    <property type="entry name" value="NADH-UBIQUINONE OXIDOREDUCTASE SUBUNIT ND4L"/>
    <property type="match status" value="1"/>
</dbReference>
<keyword evidence="5 16" id="KW-0813">Transport</keyword>
<evidence type="ECO:0000256" key="15">
    <source>
        <dbReference type="ARBA" id="ARBA00049551"/>
    </source>
</evidence>
<evidence type="ECO:0000256" key="1">
    <source>
        <dbReference type="ARBA" id="ARBA00004225"/>
    </source>
</evidence>
<dbReference type="AlphaFoldDB" id="A0A6C0R208"/>
<feature type="transmembrane region" description="Helical" evidence="16">
    <location>
        <begin position="6"/>
        <end position="22"/>
    </location>
</feature>
<feature type="transmembrane region" description="Helical" evidence="16">
    <location>
        <begin position="29"/>
        <end position="50"/>
    </location>
</feature>
<dbReference type="Gene3D" id="1.10.287.3510">
    <property type="match status" value="1"/>
</dbReference>
<organism evidence="17">
    <name type="scientific">Coeliccia cyanomelas</name>
    <dbReference type="NCBI Taxonomy" id="476659"/>
    <lineage>
        <taxon>Eukaryota</taxon>
        <taxon>Metazoa</taxon>
        <taxon>Ecdysozoa</taxon>
        <taxon>Arthropoda</taxon>
        <taxon>Hexapoda</taxon>
        <taxon>Insecta</taxon>
        <taxon>Pterygota</taxon>
        <taxon>Palaeoptera</taxon>
        <taxon>Odonata</taxon>
        <taxon>Zygoptera</taxon>
        <taxon>Platycnemididae</taxon>
        <taxon>Coeliccia</taxon>
    </lineage>
</organism>
<keyword evidence="13 16" id="KW-0496">Mitochondrion</keyword>
<gene>
    <name evidence="17" type="primary">nad4l</name>
</gene>
<keyword evidence="12 16" id="KW-0830">Ubiquinone</keyword>
<evidence type="ECO:0000256" key="6">
    <source>
        <dbReference type="ARBA" id="ARBA00022660"/>
    </source>
</evidence>
<dbReference type="GO" id="GO:0042773">
    <property type="term" value="P:ATP synthesis coupled electron transport"/>
    <property type="evidence" value="ECO:0007669"/>
    <property type="project" value="UniProtKB-UniRule"/>
</dbReference>
<evidence type="ECO:0000256" key="5">
    <source>
        <dbReference type="ARBA" id="ARBA00022448"/>
    </source>
</evidence>
<evidence type="ECO:0000256" key="3">
    <source>
        <dbReference type="ARBA" id="ARBA00012944"/>
    </source>
</evidence>
<dbReference type="Pfam" id="PF00420">
    <property type="entry name" value="Oxidored_q2"/>
    <property type="match status" value="1"/>
</dbReference>
<evidence type="ECO:0000256" key="11">
    <source>
        <dbReference type="ARBA" id="ARBA00023027"/>
    </source>
</evidence>
<geneLocation type="mitochondrion" evidence="17"/>
<proteinExistence type="inferred from homology"/>
<keyword evidence="16" id="KW-0999">Mitochondrion inner membrane</keyword>
<protein>
    <recommendedName>
        <fullName evidence="4 16">NADH-ubiquinone oxidoreductase chain 4L</fullName>
        <ecNumber evidence="3 16">7.1.1.2</ecNumber>
    </recommendedName>
</protein>
<keyword evidence="9 16" id="KW-0249">Electron transport</keyword>
<feature type="transmembrane region" description="Helical" evidence="16">
    <location>
        <begin position="56"/>
        <end position="78"/>
    </location>
</feature>
<dbReference type="GO" id="GO:0016651">
    <property type="term" value="F:oxidoreductase activity, acting on NAD(P)H"/>
    <property type="evidence" value="ECO:0007669"/>
    <property type="project" value="InterPro"/>
</dbReference>